<evidence type="ECO:0000256" key="17">
    <source>
        <dbReference type="RuleBase" id="RU003960"/>
    </source>
</evidence>
<feature type="binding site" evidence="15">
    <location>
        <position position="414"/>
    </location>
    <ligand>
        <name>S-adenosyl-L-methionine</name>
        <dbReference type="ChEBI" id="CHEBI:59789"/>
    </ligand>
</feature>
<dbReference type="SUPFAM" id="SSF53790">
    <property type="entry name" value="Tetrapyrrole methylase"/>
    <property type="match status" value="1"/>
</dbReference>
<dbReference type="CDD" id="cd11642">
    <property type="entry name" value="SUMT"/>
    <property type="match status" value="1"/>
</dbReference>
<evidence type="ECO:0000313" key="20">
    <source>
        <dbReference type="EMBL" id="QJR80385.1"/>
    </source>
</evidence>
<evidence type="ECO:0000256" key="4">
    <source>
        <dbReference type="ARBA" id="ARBA00022603"/>
    </source>
</evidence>
<dbReference type="InterPro" id="IPR000878">
    <property type="entry name" value="4pyrrol_Mease"/>
</dbReference>
<evidence type="ECO:0000256" key="16">
    <source>
        <dbReference type="PIRSR" id="PIRSR036426-1"/>
    </source>
</evidence>
<dbReference type="InterPro" id="IPR006367">
    <property type="entry name" value="Sirohaem_synthase_N"/>
</dbReference>
<evidence type="ECO:0000256" key="11">
    <source>
        <dbReference type="ARBA" id="ARBA00023268"/>
    </source>
</evidence>
<comment type="pathway">
    <text evidence="14 15">Cofactor biosynthesis; adenosylcobalamin biosynthesis; precorrin-2 from uroporphyrinogen III: step 1/1.</text>
</comment>
<dbReference type="Gene3D" id="3.40.50.720">
    <property type="entry name" value="NAD(P)-binding Rossmann-like Domain"/>
    <property type="match status" value="1"/>
</dbReference>
<keyword evidence="7 15" id="KW-0560">Oxidoreductase</keyword>
<dbReference type="Gene3D" id="3.30.160.110">
    <property type="entry name" value="Siroheme synthase, domain 2"/>
    <property type="match status" value="1"/>
</dbReference>
<comment type="similarity">
    <text evidence="15">In the C-terminal section; belongs to the precorrin methyltransferase family.</text>
</comment>
<dbReference type="GO" id="GO:0004851">
    <property type="term" value="F:uroporphyrin-III C-methyltransferase activity"/>
    <property type="evidence" value="ECO:0007669"/>
    <property type="project" value="UniProtKB-UniRule"/>
</dbReference>
<feature type="region of interest" description="Precorrin-2 dehydrogenase / sirohydrochlorin ferrochelatase" evidence="15">
    <location>
        <begin position="1"/>
        <end position="203"/>
    </location>
</feature>
<feature type="binding site" evidence="15">
    <location>
        <begin position="333"/>
        <end position="334"/>
    </location>
    <ligand>
        <name>S-adenosyl-L-methionine</name>
        <dbReference type="ChEBI" id="CHEBI:59789"/>
    </ligand>
</feature>
<comment type="catalytic activity">
    <reaction evidence="15">
        <text>siroheme + 2 H(+) = sirohydrochlorin + Fe(2+)</text>
        <dbReference type="Rhea" id="RHEA:24360"/>
        <dbReference type="ChEBI" id="CHEBI:15378"/>
        <dbReference type="ChEBI" id="CHEBI:29033"/>
        <dbReference type="ChEBI" id="CHEBI:58351"/>
        <dbReference type="ChEBI" id="CHEBI:60052"/>
        <dbReference type="EC" id="4.99.1.4"/>
    </reaction>
</comment>
<comment type="pathway">
    <text evidence="15">Cofactor biosynthesis; adenosylcobalamin biosynthesis; sirohydrochlorin from precorrin-2: step 1/1.</text>
</comment>
<feature type="binding site" evidence="15">
    <location>
        <position position="385"/>
    </location>
    <ligand>
        <name>S-adenosyl-L-methionine</name>
        <dbReference type="ChEBI" id="CHEBI:59789"/>
    </ligand>
</feature>
<evidence type="ECO:0000256" key="1">
    <source>
        <dbReference type="ARBA" id="ARBA00005010"/>
    </source>
</evidence>
<feature type="binding site" evidence="15">
    <location>
        <begin position="22"/>
        <end position="23"/>
    </location>
    <ligand>
        <name>NAD(+)</name>
        <dbReference type="ChEBI" id="CHEBI:57540"/>
    </ligand>
</feature>
<evidence type="ECO:0000256" key="5">
    <source>
        <dbReference type="ARBA" id="ARBA00022679"/>
    </source>
</evidence>
<feature type="domain" description="Tetrapyrrole methylase" evidence="18">
    <location>
        <begin position="220"/>
        <end position="429"/>
    </location>
</feature>
<dbReference type="InterPro" id="IPR006366">
    <property type="entry name" value="CobA/CysG_C"/>
</dbReference>
<comment type="pathway">
    <text evidence="12 15">Porphyrin-containing compound metabolism; siroheme biosynthesis; precorrin-2 from uroporphyrinogen III: step 1/1.</text>
</comment>
<evidence type="ECO:0000256" key="15">
    <source>
        <dbReference type="HAMAP-Rule" id="MF_01646"/>
    </source>
</evidence>
<gene>
    <name evidence="20" type="primary">cobA</name>
    <name evidence="15" type="synonym">cysG</name>
    <name evidence="20" type="ORF">CA267_006150</name>
</gene>
<feature type="region of interest" description="Uroporphyrinogen-III C-methyltransferase" evidence="15">
    <location>
        <begin position="218"/>
        <end position="471"/>
    </location>
</feature>
<dbReference type="SUPFAM" id="SSF75615">
    <property type="entry name" value="Siroheme synthase middle domains-like"/>
    <property type="match status" value="1"/>
</dbReference>
<evidence type="ECO:0000256" key="2">
    <source>
        <dbReference type="ARBA" id="ARBA00005879"/>
    </source>
</evidence>
<dbReference type="GO" id="GO:0051287">
    <property type="term" value="F:NAD binding"/>
    <property type="evidence" value="ECO:0007669"/>
    <property type="project" value="InterPro"/>
</dbReference>
<feature type="active site" description="Proton donor" evidence="15 16">
    <location>
        <position position="272"/>
    </location>
</feature>
<comment type="pathway">
    <text evidence="15">Porphyrin-containing compound metabolism; siroheme biosynthesis; siroheme from sirohydrochlorin: step 1/1.</text>
</comment>
<evidence type="ECO:0000259" key="19">
    <source>
        <dbReference type="Pfam" id="PF10414"/>
    </source>
</evidence>
<dbReference type="InterPro" id="IPR037115">
    <property type="entry name" value="Sirohaem_synt_dimer_dom_sf"/>
</dbReference>
<comment type="function">
    <text evidence="15">Multifunctional enzyme that catalyzes the SAM-dependent methylations of uroporphyrinogen III at position C-2 and C-7 to form precorrin-2 via precorrin-1. Then it catalyzes the NAD-dependent ring dehydrogenation of precorrin-2 to yield sirohydrochlorin. Finally, it catalyzes the ferrochelation of sirohydrochlorin to yield siroheme.</text>
</comment>
<dbReference type="Proteomes" id="UP000219285">
    <property type="component" value="Chromosome"/>
</dbReference>
<keyword evidence="5 15" id="KW-0808">Transferase</keyword>
<dbReference type="InterPro" id="IPR003043">
    <property type="entry name" value="Uropor_MeTrfase_CS"/>
</dbReference>
<dbReference type="GO" id="GO:0009236">
    <property type="term" value="P:cobalamin biosynthetic process"/>
    <property type="evidence" value="ECO:0007669"/>
    <property type="project" value="UniProtKB-UniRule"/>
</dbReference>
<comment type="catalytic activity">
    <reaction evidence="13 15">
        <text>precorrin-2 + NAD(+) = sirohydrochlorin + NADH + 2 H(+)</text>
        <dbReference type="Rhea" id="RHEA:15613"/>
        <dbReference type="ChEBI" id="CHEBI:15378"/>
        <dbReference type="ChEBI" id="CHEBI:57540"/>
        <dbReference type="ChEBI" id="CHEBI:57945"/>
        <dbReference type="ChEBI" id="CHEBI:58351"/>
        <dbReference type="ChEBI" id="CHEBI:58827"/>
        <dbReference type="EC" id="1.3.1.76"/>
    </reaction>
</comment>
<dbReference type="InterPro" id="IPR050161">
    <property type="entry name" value="Siro_Cobalamin_biosynth"/>
</dbReference>
<feature type="domain" description="Sirohaem synthase dimerisation" evidence="19">
    <location>
        <begin position="151"/>
        <end position="207"/>
    </location>
</feature>
<dbReference type="EC" id="2.1.1.107" evidence="15"/>
<dbReference type="InterPro" id="IPR014776">
    <property type="entry name" value="4pyrrole_Mease_sub2"/>
</dbReference>
<protein>
    <recommendedName>
        <fullName evidence="15">Siroheme synthase</fullName>
    </recommendedName>
    <domain>
        <recommendedName>
            <fullName evidence="15">Uroporphyrinogen-III C-methyltransferase</fullName>
            <shortName evidence="15">Urogen III methylase</shortName>
            <ecNumber evidence="15">2.1.1.107</ecNumber>
        </recommendedName>
        <alternativeName>
            <fullName evidence="15">SUMT</fullName>
        </alternativeName>
        <alternativeName>
            <fullName evidence="15">Uroporphyrinogen III methylase</fullName>
            <shortName evidence="15">UROM</shortName>
        </alternativeName>
    </domain>
    <domain>
        <recommendedName>
            <fullName evidence="15">Precorrin-2 dehydrogenase</fullName>
            <ecNumber evidence="15">1.3.1.76</ecNumber>
        </recommendedName>
    </domain>
    <domain>
        <recommendedName>
            <fullName evidence="15">Sirohydrochlorin ferrochelatase</fullName>
            <ecNumber evidence="15">4.99.1.4</ecNumber>
        </recommendedName>
    </domain>
</protein>
<evidence type="ECO:0000256" key="6">
    <source>
        <dbReference type="ARBA" id="ARBA00022691"/>
    </source>
</evidence>
<dbReference type="NCBIfam" id="TIGR01469">
    <property type="entry name" value="cobA_cysG_Cterm"/>
    <property type="match status" value="1"/>
</dbReference>
<evidence type="ECO:0000313" key="21">
    <source>
        <dbReference type="Proteomes" id="UP000219285"/>
    </source>
</evidence>
<dbReference type="InterPro" id="IPR036291">
    <property type="entry name" value="NAD(P)-bd_dom_sf"/>
</dbReference>
<evidence type="ECO:0000256" key="12">
    <source>
        <dbReference type="ARBA" id="ARBA00025705"/>
    </source>
</evidence>
<comment type="pathway">
    <text evidence="1 15">Porphyrin-containing compound metabolism; siroheme biosynthesis; sirohydrochlorin from precorrin-2: step 1/1.</text>
</comment>
<dbReference type="Pfam" id="PF00590">
    <property type="entry name" value="TP_methylase"/>
    <property type="match status" value="1"/>
</dbReference>
<dbReference type="NCBIfam" id="TIGR01470">
    <property type="entry name" value="cysG_Nterm"/>
    <property type="match status" value="1"/>
</dbReference>
<reference evidence="21" key="1">
    <citation type="submission" date="2014-12" db="EMBL/GenBank/DDBJ databases">
        <title>Complete genome sequence of a multi-drug resistant Klebsiella pneumoniae.</title>
        <authorList>
            <person name="Hua X."/>
            <person name="Chen Q."/>
            <person name="Li X."/>
            <person name="Feng Y."/>
            <person name="Ruan Z."/>
            <person name="Yu Y."/>
        </authorList>
    </citation>
    <scope>NUCLEOTIDE SEQUENCE [LARGE SCALE GENOMIC DNA]</scope>
    <source>
        <strain evidence="21">5.12</strain>
    </source>
</reference>
<dbReference type="PROSITE" id="PS00840">
    <property type="entry name" value="SUMT_2"/>
    <property type="match status" value="1"/>
</dbReference>
<dbReference type="KEGG" id="apel:CA267_006150"/>
<dbReference type="GO" id="GO:0032259">
    <property type="term" value="P:methylation"/>
    <property type="evidence" value="ECO:0007669"/>
    <property type="project" value="UniProtKB-KW"/>
</dbReference>
<keyword evidence="15" id="KW-0597">Phosphoprotein</keyword>
<dbReference type="UniPathway" id="UPA00262">
    <property type="reaction ID" value="UER00211"/>
</dbReference>
<dbReference type="Gene3D" id="3.30.950.10">
    <property type="entry name" value="Methyltransferase, Cobalt-precorrin-4 Transmethylase, Domain 2"/>
    <property type="match status" value="1"/>
</dbReference>
<feature type="binding site" evidence="15">
    <location>
        <position position="308"/>
    </location>
    <ligand>
        <name>S-adenosyl-L-methionine</name>
        <dbReference type="ChEBI" id="CHEBI:59789"/>
    </ligand>
</feature>
<dbReference type="UniPathway" id="UPA00148">
    <property type="reaction ID" value="UER00211"/>
</dbReference>
<keyword evidence="9 15" id="KW-0456">Lyase</keyword>
<keyword evidence="8 15" id="KW-0520">NAD</keyword>
<name>A0A6M4MCU5_9ALTE</name>
<keyword evidence="3 15" id="KW-0169">Cobalamin biosynthesis</keyword>
<proteinExistence type="inferred from homology"/>
<keyword evidence="4 15" id="KW-0489">Methyltransferase</keyword>
<dbReference type="SUPFAM" id="SSF51735">
    <property type="entry name" value="NAD(P)-binding Rossmann-fold domains"/>
    <property type="match status" value="1"/>
</dbReference>
<evidence type="ECO:0000256" key="8">
    <source>
        <dbReference type="ARBA" id="ARBA00023027"/>
    </source>
</evidence>
<dbReference type="OrthoDB" id="9815856at2"/>
<evidence type="ECO:0000256" key="7">
    <source>
        <dbReference type="ARBA" id="ARBA00023002"/>
    </source>
</evidence>
<feature type="binding site" evidence="15">
    <location>
        <begin position="43"/>
        <end position="44"/>
    </location>
    <ligand>
        <name>NAD(+)</name>
        <dbReference type="ChEBI" id="CHEBI:57540"/>
    </ligand>
</feature>
<evidence type="ECO:0000256" key="9">
    <source>
        <dbReference type="ARBA" id="ARBA00023239"/>
    </source>
</evidence>
<feature type="binding site" evidence="15">
    <location>
        <begin position="303"/>
        <end position="305"/>
    </location>
    <ligand>
        <name>S-adenosyl-L-methionine</name>
        <dbReference type="ChEBI" id="CHEBI:59789"/>
    </ligand>
</feature>
<dbReference type="PIRSF" id="PIRSF036426">
    <property type="entry name" value="Sirohaem_synth"/>
    <property type="match status" value="1"/>
</dbReference>
<evidence type="ECO:0000259" key="18">
    <source>
        <dbReference type="Pfam" id="PF00590"/>
    </source>
</evidence>
<dbReference type="PANTHER" id="PTHR45790:SF1">
    <property type="entry name" value="SIROHEME SYNTHASE"/>
    <property type="match status" value="1"/>
</dbReference>
<dbReference type="InterPro" id="IPR035996">
    <property type="entry name" value="4pyrrol_Methylase_sf"/>
</dbReference>
<dbReference type="Pfam" id="PF13241">
    <property type="entry name" value="NAD_binding_7"/>
    <property type="match status" value="1"/>
</dbReference>
<evidence type="ECO:0000256" key="14">
    <source>
        <dbReference type="ARBA" id="ARBA00060548"/>
    </source>
</evidence>
<sequence>MRYFPIFLDTKNTECLIVGAGEVAARKLELMLKSEAHVTVVAPEVCNTVHSLAGHTQVSLHQRPFQEQDLDDKAMVFVATSDTSLNQQIQQLARQRGVMVNVVDNTPLCQFITPSIIDRSPIVIALSSGGVAPVLLRYLRQKLESVIPANISRLGAFSEKFREKVKQSLSGVIARRYFWEDVLDGDIAEFIEKGQNQKAEQQFLAALDAAKINQKPEGQVYLVGAGPGDPDLLTFRALRLMQKADVVVYDRLVSPQILELVRRDAEKIYVGKVKSHHTLPQNDINNLIVQKAKEGNRVVRLKGGDPFIFGRGGEEIQTLIAAGIGFQVVPGITAATGASTYAGIPLTHRDHAQSVVFATGHLKDNTIDLNWPALAHANQTLVFYMGLTGLAIICEKLVEHGLSADTPIALVQQATLPEQKVVTGTLTTILANPATATIAPPTLIIVGSVVALHSSMNWYSDNPQSPEAVHR</sequence>
<dbReference type="FunFam" id="3.30.950.10:FF:000001">
    <property type="entry name" value="Siroheme synthase"/>
    <property type="match status" value="1"/>
</dbReference>
<accession>A0A6M4MCU5</accession>
<evidence type="ECO:0000256" key="13">
    <source>
        <dbReference type="ARBA" id="ARBA00047561"/>
    </source>
</evidence>
<dbReference type="HAMAP" id="MF_01646">
    <property type="entry name" value="Siroheme_synth"/>
    <property type="match status" value="1"/>
</dbReference>
<dbReference type="NCBIfam" id="NF007922">
    <property type="entry name" value="PRK10637.1"/>
    <property type="match status" value="1"/>
</dbReference>
<organism evidence="20 21">
    <name type="scientific">Alteromonas pelagimontana</name>
    <dbReference type="NCBI Taxonomy" id="1858656"/>
    <lineage>
        <taxon>Bacteria</taxon>
        <taxon>Pseudomonadati</taxon>
        <taxon>Pseudomonadota</taxon>
        <taxon>Gammaproteobacteria</taxon>
        <taxon>Alteromonadales</taxon>
        <taxon>Alteromonadaceae</taxon>
        <taxon>Alteromonas/Salinimonas group</taxon>
        <taxon>Alteromonas</taxon>
    </lineage>
</organism>
<evidence type="ECO:0000256" key="3">
    <source>
        <dbReference type="ARBA" id="ARBA00022573"/>
    </source>
</evidence>
<dbReference type="Pfam" id="PF10414">
    <property type="entry name" value="CysG_dimeriser"/>
    <property type="match status" value="1"/>
</dbReference>
<keyword evidence="11 15" id="KW-0511">Multifunctional enzyme</keyword>
<comment type="similarity">
    <text evidence="15">In the N-terminal section; belongs to the precorrin-2 dehydrogenase / sirohydrochlorin ferrochelatase family.</text>
</comment>
<dbReference type="EC" id="1.3.1.76" evidence="15"/>
<dbReference type="NCBIfam" id="NF004790">
    <property type="entry name" value="PRK06136.1"/>
    <property type="match status" value="1"/>
</dbReference>
<dbReference type="EMBL" id="CP052766">
    <property type="protein sequence ID" value="QJR80385.1"/>
    <property type="molecule type" value="Genomic_DNA"/>
</dbReference>
<dbReference type="Gene3D" id="1.10.8.210">
    <property type="entry name" value="Sirohaem synthase, dimerisation domain"/>
    <property type="match status" value="1"/>
</dbReference>
<comment type="similarity">
    <text evidence="2 17">Belongs to the precorrin methyltransferase family.</text>
</comment>
<keyword evidence="6 15" id="KW-0949">S-adenosyl-L-methionine</keyword>
<dbReference type="InterPro" id="IPR014777">
    <property type="entry name" value="4pyrrole_Mease_sub1"/>
</dbReference>
<dbReference type="InterPro" id="IPR012409">
    <property type="entry name" value="Sirohaem_synth"/>
</dbReference>
<dbReference type="InterPro" id="IPR019478">
    <property type="entry name" value="Sirohaem_synthase_dimer_dom"/>
</dbReference>
<keyword evidence="21" id="KW-1185">Reference proteome</keyword>
<dbReference type="GO" id="GO:0019354">
    <property type="term" value="P:siroheme biosynthetic process"/>
    <property type="evidence" value="ECO:0007669"/>
    <property type="project" value="UniProtKB-UniRule"/>
</dbReference>
<dbReference type="EC" id="4.99.1.4" evidence="15"/>
<dbReference type="GO" id="GO:0043115">
    <property type="term" value="F:precorrin-2 dehydrogenase activity"/>
    <property type="evidence" value="ECO:0007669"/>
    <property type="project" value="UniProtKB-UniRule"/>
</dbReference>
<dbReference type="Gene3D" id="3.40.1010.10">
    <property type="entry name" value="Cobalt-precorrin-4 Transmethylase, Domain 1"/>
    <property type="match status" value="1"/>
</dbReference>
<keyword evidence="10 15" id="KW-0627">Porphyrin biosynthesis</keyword>
<feature type="modified residue" description="Phosphoserine" evidence="15">
    <location>
        <position position="128"/>
    </location>
</feature>
<dbReference type="AlphaFoldDB" id="A0A6M4MCU5"/>
<comment type="catalytic activity">
    <reaction evidence="15">
        <text>uroporphyrinogen III + 2 S-adenosyl-L-methionine = precorrin-2 + 2 S-adenosyl-L-homocysteine + H(+)</text>
        <dbReference type="Rhea" id="RHEA:32459"/>
        <dbReference type="ChEBI" id="CHEBI:15378"/>
        <dbReference type="ChEBI" id="CHEBI:57308"/>
        <dbReference type="ChEBI" id="CHEBI:57856"/>
        <dbReference type="ChEBI" id="CHEBI:58827"/>
        <dbReference type="ChEBI" id="CHEBI:59789"/>
        <dbReference type="EC" id="2.1.1.107"/>
    </reaction>
</comment>
<dbReference type="GO" id="GO:0051266">
    <property type="term" value="F:sirohydrochlorin ferrochelatase activity"/>
    <property type="evidence" value="ECO:0007669"/>
    <property type="project" value="UniProtKB-EC"/>
</dbReference>
<feature type="binding site" evidence="15">
    <location>
        <position position="227"/>
    </location>
    <ligand>
        <name>S-adenosyl-L-methionine</name>
        <dbReference type="ChEBI" id="CHEBI:59789"/>
    </ligand>
</feature>
<dbReference type="RefSeq" id="WP_075608302.1">
    <property type="nucleotide sequence ID" value="NZ_CP052766.1"/>
</dbReference>
<feature type="active site" description="Proton acceptor" evidence="15 16">
    <location>
        <position position="250"/>
    </location>
</feature>
<evidence type="ECO:0000256" key="10">
    <source>
        <dbReference type="ARBA" id="ARBA00023244"/>
    </source>
</evidence>
<dbReference type="PANTHER" id="PTHR45790">
    <property type="entry name" value="SIROHEME SYNTHASE-RELATED"/>
    <property type="match status" value="1"/>
</dbReference>
<reference evidence="20 21" key="2">
    <citation type="submission" date="2020-04" db="EMBL/GenBank/DDBJ databases">
        <title>Complete genome sequence of Alteromonas pelagimontana 5.12T.</title>
        <authorList>
            <person name="Sinha R.K."/>
            <person name="Krishnan K.P."/>
            <person name="Kurian J.P."/>
        </authorList>
    </citation>
    <scope>NUCLEOTIDE SEQUENCE [LARGE SCALE GENOMIC DNA]</scope>
    <source>
        <strain evidence="20 21">5.12</strain>
    </source>
</reference>
<dbReference type="FunFam" id="3.40.1010.10:FF:000001">
    <property type="entry name" value="Siroheme synthase"/>
    <property type="match status" value="1"/>
</dbReference>